<proteinExistence type="predicted"/>
<dbReference type="RefSeq" id="WP_317902353.1">
    <property type="nucleotide sequence ID" value="NZ_JAIRBC010000014.1"/>
</dbReference>
<dbReference type="Proteomes" id="UP001200642">
    <property type="component" value="Unassembled WGS sequence"/>
</dbReference>
<dbReference type="PANTHER" id="PTHR14969">
    <property type="entry name" value="SPHINGOSINE-1-PHOSPHATE PHOSPHOHYDROLASE"/>
    <property type="match status" value="1"/>
</dbReference>
<dbReference type="SMART" id="SM00014">
    <property type="entry name" value="acidPPc"/>
    <property type="match status" value="1"/>
</dbReference>
<evidence type="ECO:0000256" key="1">
    <source>
        <dbReference type="SAM" id="Phobius"/>
    </source>
</evidence>
<keyword evidence="1" id="KW-0812">Transmembrane</keyword>
<keyword evidence="1" id="KW-0472">Membrane</keyword>
<keyword evidence="4" id="KW-1185">Reference proteome</keyword>
<feature type="domain" description="Phosphatidic acid phosphatase type 2/haloperoxidase" evidence="2">
    <location>
        <begin position="59"/>
        <end position="174"/>
    </location>
</feature>
<dbReference type="InterPro" id="IPR000326">
    <property type="entry name" value="PAP2/HPO"/>
</dbReference>
<feature type="transmembrane region" description="Helical" evidence="1">
    <location>
        <begin position="159"/>
        <end position="176"/>
    </location>
</feature>
<dbReference type="SUPFAM" id="SSF48317">
    <property type="entry name" value="Acid phosphatase/Vanadium-dependent haloperoxidase"/>
    <property type="match status" value="1"/>
</dbReference>
<evidence type="ECO:0000259" key="2">
    <source>
        <dbReference type="SMART" id="SM00014"/>
    </source>
</evidence>
<dbReference type="PANTHER" id="PTHR14969:SF13">
    <property type="entry name" value="AT30094P"/>
    <property type="match status" value="1"/>
</dbReference>
<name>A0AAE3JPM6_9FLAO</name>
<evidence type="ECO:0000313" key="4">
    <source>
        <dbReference type="Proteomes" id="UP001200642"/>
    </source>
</evidence>
<gene>
    <name evidence="3" type="ORF">K8352_10640</name>
</gene>
<feature type="transmembrane region" description="Helical" evidence="1">
    <location>
        <begin position="57"/>
        <end position="77"/>
    </location>
</feature>
<feature type="transmembrane region" description="Helical" evidence="1">
    <location>
        <begin position="106"/>
        <end position="127"/>
    </location>
</feature>
<organism evidence="3 4">
    <name type="scientific">Cerina litoralis</name>
    <dbReference type="NCBI Taxonomy" id="2874477"/>
    <lineage>
        <taxon>Bacteria</taxon>
        <taxon>Pseudomonadati</taxon>
        <taxon>Bacteroidota</taxon>
        <taxon>Flavobacteriia</taxon>
        <taxon>Flavobacteriales</taxon>
        <taxon>Flavobacteriaceae</taxon>
        <taxon>Cerina</taxon>
    </lineage>
</organism>
<dbReference type="Gene3D" id="1.20.144.10">
    <property type="entry name" value="Phosphatidic acid phosphatase type 2/haloperoxidase"/>
    <property type="match status" value="2"/>
</dbReference>
<reference evidence="3" key="1">
    <citation type="submission" date="2023-02" db="EMBL/GenBank/DDBJ databases">
        <title>Genome of Flavobacteriaceae gen. nov. sp. strain F89.</title>
        <authorList>
            <person name="Wang Y."/>
        </authorList>
    </citation>
    <scope>NUCLEOTIDE SEQUENCE</scope>
    <source>
        <strain evidence="3">F89</strain>
    </source>
</reference>
<sequence length="186" mass="21449">MFDKLLEWDRDAFIYLNGLGIEKYDGFWYVVTNGLSWIPIYLLFFVLIYLNYRKKEAFSVVATIGSAVLVVLALMQVTKTFVARLRPSSDPNLNTLIRIVTSPGGYSFFSGHAAASFCLTTLVVLFLRKKFKWIWVFYLWPLLFSLSRIYVGVHYPLDLIVGALVGTLCAFLFFTLHQKFRPPYSE</sequence>
<dbReference type="EMBL" id="JAIRBC010000014">
    <property type="protein sequence ID" value="MCG2461206.1"/>
    <property type="molecule type" value="Genomic_DNA"/>
</dbReference>
<comment type="caution">
    <text evidence="3">The sequence shown here is derived from an EMBL/GenBank/DDBJ whole genome shotgun (WGS) entry which is preliminary data.</text>
</comment>
<keyword evidence="1" id="KW-1133">Transmembrane helix</keyword>
<accession>A0AAE3JPM6</accession>
<dbReference type="GO" id="GO:0042392">
    <property type="term" value="F:sphingosine-1-phosphate phosphatase activity"/>
    <property type="evidence" value="ECO:0007669"/>
    <property type="project" value="TreeGrafter"/>
</dbReference>
<dbReference type="Pfam" id="PF01569">
    <property type="entry name" value="PAP2"/>
    <property type="match status" value="1"/>
</dbReference>
<feature type="transmembrane region" description="Helical" evidence="1">
    <location>
        <begin position="134"/>
        <end position="153"/>
    </location>
</feature>
<dbReference type="InterPro" id="IPR036938">
    <property type="entry name" value="PAP2/HPO_sf"/>
</dbReference>
<protein>
    <submittedName>
        <fullName evidence="3">Phosphatase PAP2 family protein</fullName>
    </submittedName>
</protein>
<feature type="transmembrane region" description="Helical" evidence="1">
    <location>
        <begin position="26"/>
        <end position="50"/>
    </location>
</feature>
<evidence type="ECO:0000313" key="3">
    <source>
        <dbReference type="EMBL" id="MCG2461206.1"/>
    </source>
</evidence>
<dbReference type="AlphaFoldDB" id="A0AAE3JPM6"/>